<name>A0A232F3G6_9HYME</name>
<keyword evidence="1" id="KW-0732">Signal</keyword>
<comment type="caution">
    <text evidence="2">The sequence shown here is derived from an EMBL/GenBank/DDBJ whole genome shotgun (WGS) entry which is preliminary data.</text>
</comment>
<dbReference type="AlphaFoldDB" id="A0A232F3G6"/>
<sequence>MARDCRFSATGMTMRLLLALALCAAFCHDNLNPNRRAVKMQDCRMKFYFYPRDANEVNYLRFVEKKKKKEEEEANSGCYVIEFPNKRSVNIHRMVRRRRAENYVDICKYPIADKR</sequence>
<reference evidence="2 3" key="1">
    <citation type="journal article" date="2017" name="Curr. Biol.">
        <title>The Evolution of Venom by Co-option of Single-Copy Genes.</title>
        <authorList>
            <person name="Martinson E.O."/>
            <person name="Mrinalini"/>
            <person name="Kelkar Y.D."/>
            <person name="Chang C.H."/>
            <person name="Werren J.H."/>
        </authorList>
    </citation>
    <scope>NUCLEOTIDE SEQUENCE [LARGE SCALE GENOMIC DNA]</scope>
    <source>
        <strain evidence="2 3">Alberta</strain>
        <tissue evidence="2">Whole body</tissue>
    </source>
</reference>
<evidence type="ECO:0000313" key="2">
    <source>
        <dbReference type="EMBL" id="OXU24967.1"/>
    </source>
</evidence>
<feature type="signal peptide" evidence="1">
    <location>
        <begin position="1"/>
        <end position="29"/>
    </location>
</feature>
<proteinExistence type="predicted"/>
<gene>
    <name evidence="2" type="ORF">TSAR_000926</name>
</gene>
<evidence type="ECO:0000313" key="3">
    <source>
        <dbReference type="Proteomes" id="UP000215335"/>
    </source>
</evidence>
<keyword evidence="3" id="KW-1185">Reference proteome</keyword>
<evidence type="ECO:0008006" key="4">
    <source>
        <dbReference type="Google" id="ProtNLM"/>
    </source>
</evidence>
<dbReference type="Proteomes" id="UP000215335">
    <property type="component" value="Unassembled WGS sequence"/>
</dbReference>
<dbReference type="EMBL" id="NNAY01001154">
    <property type="protein sequence ID" value="OXU24967.1"/>
    <property type="molecule type" value="Genomic_DNA"/>
</dbReference>
<evidence type="ECO:0000256" key="1">
    <source>
        <dbReference type="SAM" id="SignalP"/>
    </source>
</evidence>
<feature type="chain" id="PRO_5013234843" description="Secreted protein" evidence="1">
    <location>
        <begin position="30"/>
        <end position="115"/>
    </location>
</feature>
<organism evidence="2 3">
    <name type="scientific">Trichomalopsis sarcophagae</name>
    <dbReference type="NCBI Taxonomy" id="543379"/>
    <lineage>
        <taxon>Eukaryota</taxon>
        <taxon>Metazoa</taxon>
        <taxon>Ecdysozoa</taxon>
        <taxon>Arthropoda</taxon>
        <taxon>Hexapoda</taxon>
        <taxon>Insecta</taxon>
        <taxon>Pterygota</taxon>
        <taxon>Neoptera</taxon>
        <taxon>Endopterygota</taxon>
        <taxon>Hymenoptera</taxon>
        <taxon>Apocrita</taxon>
        <taxon>Proctotrupomorpha</taxon>
        <taxon>Chalcidoidea</taxon>
        <taxon>Pteromalidae</taxon>
        <taxon>Pteromalinae</taxon>
        <taxon>Trichomalopsis</taxon>
    </lineage>
</organism>
<accession>A0A232F3G6</accession>
<protein>
    <recommendedName>
        <fullName evidence="4">Secreted protein</fullName>
    </recommendedName>
</protein>